<accession>A0A0J6D1M6</accession>
<keyword evidence="1" id="KW-1133">Transmembrane helix</keyword>
<protein>
    <recommendedName>
        <fullName evidence="4">Integral membrane protein</fullName>
    </recommendedName>
</protein>
<keyword evidence="1" id="KW-0812">Transmembrane</keyword>
<evidence type="ECO:0008006" key="4">
    <source>
        <dbReference type="Google" id="ProtNLM"/>
    </source>
</evidence>
<feature type="transmembrane region" description="Helical" evidence="1">
    <location>
        <begin position="106"/>
        <end position="133"/>
    </location>
</feature>
<dbReference type="Proteomes" id="UP000035996">
    <property type="component" value="Unassembled WGS sequence"/>
</dbReference>
<dbReference type="PANTHER" id="PTHR40076">
    <property type="entry name" value="MEMBRANE PROTEIN-RELATED"/>
    <property type="match status" value="1"/>
</dbReference>
<sequence length="236" mass="26510">MISEVKGNALHILKGNWMKVVSLVFITYLLISLAGADYSTLSFNRGGLNFSPLTFTSSLNIVGIILGSLIGSILFFALVDLIHSIKHHKDKKYLTSFLYGFRHRTLIIKGFIILVVNRVLQLVVAICTGGALFNLLLVNTPLRAGVLLLIALMAGWLYLGISQCMYIFYDDPKENLIKCISSSIRLMKGRKLQLLGLYISFIGWFLLGLLAFIVGILWSIAYFKVSRFEFYESIKE</sequence>
<dbReference type="InterPro" id="IPR010380">
    <property type="entry name" value="DUF975"/>
</dbReference>
<gene>
    <name evidence="2" type="ORF">AB986_08630</name>
</gene>
<feature type="transmembrane region" description="Helical" evidence="1">
    <location>
        <begin position="195"/>
        <end position="221"/>
    </location>
</feature>
<dbReference type="STRING" id="157733.AB986_08630"/>
<evidence type="ECO:0000313" key="2">
    <source>
        <dbReference type="EMBL" id="KMM39265.1"/>
    </source>
</evidence>
<dbReference type="OrthoDB" id="9784844at2"/>
<feature type="transmembrane region" description="Helical" evidence="1">
    <location>
        <begin position="20"/>
        <end position="41"/>
    </location>
</feature>
<dbReference type="Pfam" id="PF06161">
    <property type="entry name" value="DUF975"/>
    <property type="match status" value="1"/>
</dbReference>
<evidence type="ECO:0000313" key="3">
    <source>
        <dbReference type="Proteomes" id="UP000035996"/>
    </source>
</evidence>
<feature type="transmembrane region" description="Helical" evidence="1">
    <location>
        <begin position="61"/>
        <end position="85"/>
    </location>
</feature>
<keyword evidence="1" id="KW-0472">Membrane</keyword>
<proteinExistence type="predicted"/>
<name>A0A0J6D1M6_9BACL</name>
<feature type="transmembrane region" description="Helical" evidence="1">
    <location>
        <begin position="145"/>
        <end position="169"/>
    </location>
</feature>
<dbReference type="RefSeq" id="WP_048310435.1">
    <property type="nucleotide sequence ID" value="NZ_CP119526.1"/>
</dbReference>
<comment type="caution">
    <text evidence="2">The sequence shown here is derived from an EMBL/GenBank/DDBJ whole genome shotgun (WGS) entry which is preliminary data.</text>
</comment>
<organism evidence="2 3">
    <name type="scientific">Guptibacillus hwajinpoensis</name>
    <dbReference type="NCBI Taxonomy" id="208199"/>
    <lineage>
        <taxon>Bacteria</taxon>
        <taxon>Bacillati</taxon>
        <taxon>Bacillota</taxon>
        <taxon>Bacilli</taxon>
        <taxon>Bacillales</taxon>
        <taxon>Guptibacillaceae</taxon>
        <taxon>Guptibacillus</taxon>
    </lineage>
</organism>
<dbReference type="EMBL" id="LELK01000001">
    <property type="protein sequence ID" value="KMM39265.1"/>
    <property type="molecule type" value="Genomic_DNA"/>
</dbReference>
<evidence type="ECO:0000256" key="1">
    <source>
        <dbReference type="SAM" id="Phobius"/>
    </source>
</evidence>
<dbReference type="PANTHER" id="PTHR40076:SF1">
    <property type="entry name" value="MEMBRANE PROTEIN"/>
    <property type="match status" value="1"/>
</dbReference>
<keyword evidence="3" id="KW-1185">Reference proteome</keyword>
<dbReference type="AlphaFoldDB" id="A0A0J6D1M6"/>
<reference evidence="2" key="1">
    <citation type="submission" date="2015-06" db="EMBL/GenBank/DDBJ databases">
        <authorList>
            <person name="Liu B."/>
            <person name="Wang J."/>
            <person name="Zhu Y."/>
            <person name="Liu G."/>
            <person name="Chen Q."/>
            <person name="Zheng C."/>
            <person name="Che J."/>
            <person name="Ge C."/>
            <person name="Shi H."/>
            <person name="Pan Z."/>
            <person name="Liu X."/>
        </authorList>
    </citation>
    <scope>NUCLEOTIDE SEQUENCE [LARGE SCALE GENOMIC DNA]</scope>
    <source>
        <strain evidence="2">DSM 16346</strain>
    </source>
</reference>